<evidence type="ECO:0000313" key="3">
    <source>
        <dbReference type="Proteomes" id="UP000317650"/>
    </source>
</evidence>
<evidence type="ECO:0000313" key="2">
    <source>
        <dbReference type="EMBL" id="THU51671.1"/>
    </source>
</evidence>
<dbReference type="AlphaFoldDB" id="A0A4S8ISN0"/>
<organism evidence="2 3">
    <name type="scientific">Musa balbisiana</name>
    <name type="common">Banana</name>
    <dbReference type="NCBI Taxonomy" id="52838"/>
    <lineage>
        <taxon>Eukaryota</taxon>
        <taxon>Viridiplantae</taxon>
        <taxon>Streptophyta</taxon>
        <taxon>Embryophyta</taxon>
        <taxon>Tracheophyta</taxon>
        <taxon>Spermatophyta</taxon>
        <taxon>Magnoliopsida</taxon>
        <taxon>Liliopsida</taxon>
        <taxon>Zingiberales</taxon>
        <taxon>Musaceae</taxon>
        <taxon>Musa</taxon>
    </lineage>
</organism>
<keyword evidence="3" id="KW-1185">Reference proteome</keyword>
<dbReference type="Proteomes" id="UP000317650">
    <property type="component" value="Chromosome 6"/>
</dbReference>
<feature type="region of interest" description="Disordered" evidence="1">
    <location>
        <begin position="1"/>
        <end position="32"/>
    </location>
</feature>
<protein>
    <submittedName>
        <fullName evidence="2">Uncharacterized protein</fullName>
    </submittedName>
</protein>
<dbReference type="EMBL" id="PYDT01000009">
    <property type="protein sequence ID" value="THU51671.1"/>
    <property type="molecule type" value="Genomic_DNA"/>
</dbReference>
<gene>
    <name evidence="2" type="ORF">C4D60_Mb06t33510</name>
</gene>
<comment type="caution">
    <text evidence="2">The sequence shown here is derived from an EMBL/GenBank/DDBJ whole genome shotgun (WGS) entry which is preliminary data.</text>
</comment>
<reference evidence="2 3" key="1">
    <citation type="journal article" date="2019" name="Nat. Plants">
        <title>Genome sequencing of Musa balbisiana reveals subgenome evolution and function divergence in polyploid bananas.</title>
        <authorList>
            <person name="Yao X."/>
        </authorList>
    </citation>
    <scope>NUCLEOTIDE SEQUENCE [LARGE SCALE GENOMIC DNA]</scope>
    <source>
        <strain evidence="3">cv. DH-PKW</strain>
        <tissue evidence="2">Leaves</tissue>
    </source>
</reference>
<evidence type="ECO:0000256" key="1">
    <source>
        <dbReference type="SAM" id="MobiDB-lite"/>
    </source>
</evidence>
<accession>A0A4S8ISN0</accession>
<proteinExistence type="predicted"/>
<sequence>MTPSLEKSGRLSRSLDPPDFISGSQRQEPFQEDSVDTQVLHLSIAELDGDSFVAVFAYYVRCKTLIQLLDFAQREGTRTGRGGGAW</sequence>
<name>A0A4S8ISN0_MUSBA</name>